<dbReference type="Proteomes" id="UP001415857">
    <property type="component" value="Unassembled WGS sequence"/>
</dbReference>
<name>A0AAP0R687_LIQFO</name>
<dbReference type="AlphaFoldDB" id="A0AAP0R687"/>
<organism evidence="1 2">
    <name type="scientific">Liquidambar formosana</name>
    <name type="common">Formosan gum</name>
    <dbReference type="NCBI Taxonomy" id="63359"/>
    <lineage>
        <taxon>Eukaryota</taxon>
        <taxon>Viridiplantae</taxon>
        <taxon>Streptophyta</taxon>
        <taxon>Embryophyta</taxon>
        <taxon>Tracheophyta</taxon>
        <taxon>Spermatophyta</taxon>
        <taxon>Magnoliopsida</taxon>
        <taxon>eudicotyledons</taxon>
        <taxon>Gunneridae</taxon>
        <taxon>Pentapetalae</taxon>
        <taxon>Saxifragales</taxon>
        <taxon>Altingiaceae</taxon>
        <taxon>Liquidambar</taxon>
    </lineage>
</organism>
<dbReference type="EMBL" id="JBBPBK010000014">
    <property type="protein sequence ID" value="KAK9270645.1"/>
    <property type="molecule type" value="Genomic_DNA"/>
</dbReference>
<proteinExistence type="predicted"/>
<evidence type="ECO:0000313" key="2">
    <source>
        <dbReference type="Proteomes" id="UP001415857"/>
    </source>
</evidence>
<accession>A0AAP0R687</accession>
<protein>
    <submittedName>
        <fullName evidence="1">Uncharacterized protein</fullName>
    </submittedName>
</protein>
<evidence type="ECO:0000313" key="1">
    <source>
        <dbReference type="EMBL" id="KAK9270645.1"/>
    </source>
</evidence>
<gene>
    <name evidence="1" type="ORF">L1049_026227</name>
</gene>
<sequence length="91" mass="10089">MKSNCGSIQCKGNWTEEITGLHRQIRQLRNGTLMSRIRMSGLGLTPRHHLVGYHTLLNFVLARGRITLIPPVPSGMVQGSSLEALDELPVQ</sequence>
<comment type="caution">
    <text evidence="1">The sequence shown here is derived from an EMBL/GenBank/DDBJ whole genome shotgun (WGS) entry which is preliminary data.</text>
</comment>
<keyword evidence="2" id="KW-1185">Reference proteome</keyword>
<reference evidence="1 2" key="1">
    <citation type="journal article" date="2024" name="Plant J.">
        <title>Genome sequences and population genomics reveal climatic adaptation and genomic divergence between two closely related sweetgum species.</title>
        <authorList>
            <person name="Xu W.Q."/>
            <person name="Ren C.Q."/>
            <person name="Zhang X.Y."/>
            <person name="Comes H.P."/>
            <person name="Liu X.H."/>
            <person name="Li Y.G."/>
            <person name="Kettle C.J."/>
            <person name="Jalonen R."/>
            <person name="Gaisberger H."/>
            <person name="Ma Y.Z."/>
            <person name="Qiu Y.X."/>
        </authorList>
    </citation>
    <scope>NUCLEOTIDE SEQUENCE [LARGE SCALE GENOMIC DNA]</scope>
    <source>
        <strain evidence="1">Hangzhou</strain>
    </source>
</reference>